<dbReference type="PANTHER" id="PTHR43071:SF1">
    <property type="entry name" value="2-AMINO-4-HYDROXY-6-HYDROXYMETHYLDIHYDROPTERIDINE PYROPHOSPHOKINASE"/>
    <property type="match status" value="1"/>
</dbReference>
<keyword evidence="8" id="KW-0067">ATP-binding</keyword>
<dbReference type="GO" id="GO:0046654">
    <property type="term" value="P:tetrahydrofolate biosynthetic process"/>
    <property type="evidence" value="ECO:0007669"/>
    <property type="project" value="UniProtKB-UniPathway"/>
</dbReference>
<evidence type="ECO:0000256" key="3">
    <source>
        <dbReference type="ARBA" id="ARBA00013253"/>
    </source>
</evidence>
<dbReference type="GO" id="GO:0046656">
    <property type="term" value="P:folic acid biosynthetic process"/>
    <property type="evidence" value="ECO:0007669"/>
    <property type="project" value="UniProtKB-KW"/>
</dbReference>
<comment type="function">
    <text evidence="10">Catalyzes the transfer of pyrophosphate from adenosine triphosphate (ATP) to 6-hydroxymethyl-7,8-dihydropterin, an enzymatic step in folate biosynthesis pathway.</text>
</comment>
<keyword evidence="15" id="KW-1185">Reference proteome</keyword>
<comment type="pathway">
    <text evidence="1">Cofactor biosynthesis; tetrahydrofolate biosynthesis; 2-amino-4-hydroxy-6-hydroxymethyl-7,8-dihydropteridine diphosphate from 7,8-dihydroneopterin triphosphate: step 4/4.</text>
</comment>
<evidence type="ECO:0000256" key="10">
    <source>
        <dbReference type="ARBA" id="ARBA00029409"/>
    </source>
</evidence>
<name>A0A437QHZ8_9PROT</name>
<sequence length="168" mass="18297">MTKLVEPIFVALGSNLGDRAGHIRDAVALLAQSEGFEVVAVAPLYESAPMYVEDQPRFVNTCLKGRTSLTAEQLLALLKSVESEIGRRVTYRNGPRVIDLDIVYFGGGRIETGDLIVPHPRRGERMFVLQPLADLAPDFIDPETGDTIAALMAALTADPGEPPLRRLD</sequence>
<reference evidence="15" key="1">
    <citation type="submission" date="2019-01" db="EMBL/GenBank/DDBJ databases">
        <title>Gri0909 isolated from a small marine red alga.</title>
        <authorList>
            <person name="Kim J."/>
            <person name="Jeong S.E."/>
            <person name="Jeon C.O."/>
        </authorList>
    </citation>
    <scope>NUCLEOTIDE SEQUENCE [LARGE SCALE GENOMIC DNA]</scope>
    <source>
        <strain evidence="15">Gri0909</strain>
    </source>
</reference>
<evidence type="ECO:0000256" key="2">
    <source>
        <dbReference type="ARBA" id="ARBA00005810"/>
    </source>
</evidence>
<evidence type="ECO:0000256" key="4">
    <source>
        <dbReference type="ARBA" id="ARBA00016218"/>
    </source>
</evidence>
<evidence type="ECO:0000256" key="1">
    <source>
        <dbReference type="ARBA" id="ARBA00005051"/>
    </source>
</evidence>
<evidence type="ECO:0000256" key="12">
    <source>
        <dbReference type="ARBA" id="ARBA00033413"/>
    </source>
</evidence>
<dbReference type="GO" id="GO:0016301">
    <property type="term" value="F:kinase activity"/>
    <property type="evidence" value="ECO:0007669"/>
    <property type="project" value="UniProtKB-KW"/>
</dbReference>
<comment type="similarity">
    <text evidence="2">Belongs to the HPPK family.</text>
</comment>
<dbReference type="PANTHER" id="PTHR43071">
    <property type="entry name" value="2-AMINO-4-HYDROXY-6-HYDROXYMETHYLDIHYDROPTERIDINE PYROPHOSPHOKINASE"/>
    <property type="match status" value="1"/>
</dbReference>
<keyword evidence="9" id="KW-0289">Folate biosynthesis</keyword>
<dbReference type="GO" id="GO:0003848">
    <property type="term" value="F:2-amino-4-hydroxy-6-hydroxymethyldihydropteridine diphosphokinase activity"/>
    <property type="evidence" value="ECO:0007669"/>
    <property type="project" value="UniProtKB-EC"/>
</dbReference>
<evidence type="ECO:0000256" key="6">
    <source>
        <dbReference type="ARBA" id="ARBA00022741"/>
    </source>
</evidence>
<gene>
    <name evidence="14" type="primary">folK</name>
    <name evidence="14" type="ORF">EOI86_23940</name>
</gene>
<dbReference type="GO" id="GO:0005524">
    <property type="term" value="F:ATP binding"/>
    <property type="evidence" value="ECO:0007669"/>
    <property type="project" value="UniProtKB-KW"/>
</dbReference>
<feature type="domain" description="7,8-dihydro-6-hydroxymethylpterin-pyrophosphokinase" evidence="13">
    <location>
        <begin position="92"/>
        <end position="103"/>
    </location>
</feature>
<dbReference type="SUPFAM" id="SSF55083">
    <property type="entry name" value="6-hydroxymethyl-7,8-dihydropterin pyrophosphokinase, HPPK"/>
    <property type="match status" value="1"/>
</dbReference>
<evidence type="ECO:0000313" key="15">
    <source>
        <dbReference type="Proteomes" id="UP000287447"/>
    </source>
</evidence>
<proteinExistence type="inferred from homology"/>
<dbReference type="InterPro" id="IPR000550">
    <property type="entry name" value="Hppk"/>
</dbReference>
<evidence type="ECO:0000256" key="11">
    <source>
        <dbReference type="ARBA" id="ARBA00029766"/>
    </source>
</evidence>
<keyword evidence="6" id="KW-0547">Nucleotide-binding</keyword>
<accession>A0A437QHZ8</accession>
<dbReference type="RefSeq" id="WP_127768195.1">
    <property type="nucleotide sequence ID" value="NZ_SADE01000004.1"/>
</dbReference>
<dbReference type="InterPro" id="IPR035907">
    <property type="entry name" value="Hppk_sf"/>
</dbReference>
<dbReference type="Proteomes" id="UP000287447">
    <property type="component" value="Unassembled WGS sequence"/>
</dbReference>
<dbReference type="UniPathway" id="UPA00077">
    <property type="reaction ID" value="UER00155"/>
</dbReference>
<organism evidence="14 15">
    <name type="scientific">Hwanghaeella grinnelliae</name>
    <dbReference type="NCBI Taxonomy" id="2500179"/>
    <lineage>
        <taxon>Bacteria</taxon>
        <taxon>Pseudomonadati</taxon>
        <taxon>Pseudomonadota</taxon>
        <taxon>Alphaproteobacteria</taxon>
        <taxon>Rhodospirillales</taxon>
        <taxon>Rhodospirillaceae</taxon>
        <taxon>Hwanghaeella</taxon>
    </lineage>
</organism>
<protein>
    <recommendedName>
        <fullName evidence="4">2-amino-4-hydroxy-6-hydroxymethyldihydropteridine pyrophosphokinase</fullName>
        <ecNumber evidence="3">2.7.6.3</ecNumber>
    </recommendedName>
    <alternativeName>
        <fullName evidence="11">6-hydroxymethyl-7,8-dihydropterin pyrophosphokinase</fullName>
    </alternativeName>
    <alternativeName>
        <fullName evidence="12">7,8-dihydro-6-hydroxymethylpterin-pyrophosphokinase</fullName>
    </alternativeName>
</protein>
<dbReference type="Pfam" id="PF01288">
    <property type="entry name" value="HPPK"/>
    <property type="match status" value="1"/>
</dbReference>
<evidence type="ECO:0000313" key="14">
    <source>
        <dbReference type="EMBL" id="RVU34165.1"/>
    </source>
</evidence>
<keyword evidence="5 14" id="KW-0808">Transferase</keyword>
<evidence type="ECO:0000256" key="9">
    <source>
        <dbReference type="ARBA" id="ARBA00022909"/>
    </source>
</evidence>
<dbReference type="CDD" id="cd00483">
    <property type="entry name" value="HPPK"/>
    <property type="match status" value="1"/>
</dbReference>
<dbReference type="NCBIfam" id="TIGR01498">
    <property type="entry name" value="folK"/>
    <property type="match status" value="1"/>
</dbReference>
<dbReference type="EMBL" id="SADE01000004">
    <property type="protein sequence ID" value="RVU34165.1"/>
    <property type="molecule type" value="Genomic_DNA"/>
</dbReference>
<dbReference type="OrthoDB" id="9808041at2"/>
<evidence type="ECO:0000256" key="7">
    <source>
        <dbReference type="ARBA" id="ARBA00022777"/>
    </source>
</evidence>
<dbReference type="PROSITE" id="PS00794">
    <property type="entry name" value="HPPK"/>
    <property type="match status" value="1"/>
</dbReference>
<evidence type="ECO:0000259" key="13">
    <source>
        <dbReference type="PROSITE" id="PS00794"/>
    </source>
</evidence>
<dbReference type="Gene3D" id="3.30.70.560">
    <property type="entry name" value="7,8-Dihydro-6-hydroxymethylpterin-pyrophosphokinase HPPK"/>
    <property type="match status" value="1"/>
</dbReference>
<evidence type="ECO:0000256" key="5">
    <source>
        <dbReference type="ARBA" id="ARBA00022679"/>
    </source>
</evidence>
<dbReference type="EC" id="2.7.6.3" evidence="3"/>
<dbReference type="AlphaFoldDB" id="A0A437QHZ8"/>
<evidence type="ECO:0000256" key="8">
    <source>
        <dbReference type="ARBA" id="ARBA00022840"/>
    </source>
</evidence>
<comment type="caution">
    <text evidence="14">The sequence shown here is derived from an EMBL/GenBank/DDBJ whole genome shotgun (WGS) entry which is preliminary data.</text>
</comment>
<keyword evidence="7 14" id="KW-0418">Kinase</keyword>